<dbReference type="Pfam" id="PF03748">
    <property type="entry name" value="FliL"/>
    <property type="match status" value="1"/>
</dbReference>
<reference evidence="12 13" key="1">
    <citation type="submission" date="2017-08" db="EMBL/GenBank/DDBJ databases">
        <title>Infants hospitalized years apart are colonized by the same room-sourced microbial strains.</title>
        <authorList>
            <person name="Brooks B."/>
            <person name="Olm M.R."/>
            <person name="Firek B.A."/>
            <person name="Baker R."/>
            <person name="Thomas B.C."/>
            <person name="Morowitz M.J."/>
            <person name="Banfield J.F."/>
        </authorList>
    </citation>
    <scope>NUCLEOTIDE SEQUENCE [LARGE SCALE GENOMIC DNA]</scope>
    <source>
        <strain evidence="12">S2_005_002_R2_33</strain>
    </source>
</reference>
<feature type="transmembrane region" description="Helical" evidence="10">
    <location>
        <begin position="25"/>
        <end position="46"/>
    </location>
</feature>
<evidence type="ECO:0000256" key="4">
    <source>
        <dbReference type="ARBA" id="ARBA00022475"/>
    </source>
</evidence>
<feature type="region of interest" description="Disordered" evidence="11">
    <location>
        <begin position="54"/>
        <end position="95"/>
    </location>
</feature>
<evidence type="ECO:0000313" key="12">
    <source>
        <dbReference type="EMBL" id="PZQ54676.1"/>
    </source>
</evidence>
<dbReference type="GO" id="GO:0006935">
    <property type="term" value="P:chemotaxis"/>
    <property type="evidence" value="ECO:0007669"/>
    <property type="project" value="UniProtKB-KW"/>
</dbReference>
<feature type="region of interest" description="Disordered" evidence="11">
    <location>
        <begin position="1"/>
        <end position="20"/>
    </location>
</feature>
<dbReference type="GO" id="GO:0009425">
    <property type="term" value="C:bacterial-type flagellum basal body"/>
    <property type="evidence" value="ECO:0007669"/>
    <property type="project" value="InterPro"/>
</dbReference>
<feature type="compositionally biased region" description="Basic and acidic residues" evidence="11">
    <location>
        <begin position="56"/>
        <end position="72"/>
    </location>
</feature>
<comment type="function">
    <text evidence="1 10">Controls the rotational direction of flagella during chemotaxis.</text>
</comment>
<keyword evidence="5 10" id="KW-0145">Chemotaxis</keyword>
<keyword evidence="12" id="KW-0966">Cell projection</keyword>
<keyword evidence="12" id="KW-0969">Cilium</keyword>
<evidence type="ECO:0000256" key="3">
    <source>
        <dbReference type="ARBA" id="ARBA00008281"/>
    </source>
</evidence>
<evidence type="ECO:0000256" key="11">
    <source>
        <dbReference type="SAM" id="MobiDB-lite"/>
    </source>
</evidence>
<dbReference type="GO" id="GO:0005886">
    <property type="term" value="C:plasma membrane"/>
    <property type="evidence" value="ECO:0007669"/>
    <property type="project" value="UniProtKB-SubCell"/>
</dbReference>
<organism evidence="12 13">
    <name type="scientific">Novosphingobium pentaromativorans</name>
    <dbReference type="NCBI Taxonomy" id="205844"/>
    <lineage>
        <taxon>Bacteria</taxon>
        <taxon>Pseudomonadati</taxon>
        <taxon>Pseudomonadota</taxon>
        <taxon>Alphaproteobacteria</taxon>
        <taxon>Sphingomonadales</taxon>
        <taxon>Sphingomonadaceae</taxon>
        <taxon>Novosphingobium</taxon>
    </lineage>
</organism>
<sequence>MNVKAAQDGNAATGDGASGKGKSKLGLLLVALGMLVAGGGGVLALVMSGTIGGGHAESREDNQPKLIRKGEDDPYMPKAEGEGEEGAAPEVEGEGGDPYRTAYFTFSDDFTSNLKDSDALVQLSLACSTRRDGRVLIWMKKHELAIRSALLEILADTPENDVYTIAGKDRLEKRMTAAINAVLLRKEGFGGVDGVYFRTFIIQ</sequence>
<keyword evidence="6 10" id="KW-0812">Transmembrane</keyword>
<keyword evidence="8 10" id="KW-1133">Transmembrane helix</keyword>
<dbReference type="Proteomes" id="UP000249082">
    <property type="component" value="Unassembled WGS sequence"/>
</dbReference>
<name>A0A2W5NMN3_9SPHN</name>
<evidence type="ECO:0000256" key="10">
    <source>
        <dbReference type="RuleBase" id="RU364125"/>
    </source>
</evidence>
<dbReference type="GO" id="GO:0071978">
    <property type="term" value="P:bacterial-type flagellum-dependent swarming motility"/>
    <property type="evidence" value="ECO:0007669"/>
    <property type="project" value="TreeGrafter"/>
</dbReference>
<evidence type="ECO:0000256" key="6">
    <source>
        <dbReference type="ARBA" id="ARBA00022692"/>
    </source>
</evidence>
<dbReference type="AlphaFoldDB" id="A0A2W5NMN3"/>
<keyword evidence="10" id="KW-0997">Cell inner membrane</keyword>
<feature type="compositionally biased region" description="Acidic residues" evidence="11">
    <location>
        <begin position="82"/>
        <end position="95"/>
    </location>
</feature>
<protein>
    <recommendedName>
        <fullName evidence="10">Flagellar protein FliL</fullName>
    </recommendedName>
</protein>
<dbReference type="PANTHER" id="PTHR35091">
    <property type="entry name" value="FLAGELLAR PROTEIN FLIL"/>
    <property type="match status" value="1"/>
</dbReference>
<dbReference type="EMBL" id="QFPX01000008">
    <property type="protein sequence ID" value="PZQ54676.1"/>
    <property type="molecule type" value="Genomic_DNA"/>
</dbReference>
<keyword evidence="4" id="KW-1003">Cell membrane</keyword>
<evidence type="ECO:0000256" key="7">
    <source>
        <dbReference type="ARBA" id="ARBA00022779"/>
    </source>
</evidence>
<comment type="caution">
    <text evidence="12">The sequence shown here is derived from an EMBL/GenBank/DDBJ whole genome shotgun (WGS) entry which is preliminary data.</text>
</comment>
<accession>A0A2W5NMN3</accession>
<evidence type="ECO:0000256" key="9">
    <source>
        <dbReference type="ARBA" id="ARBA00023136"/>
    </source>
</evidence>
<evidence type="ECO:0000256" key="5">
    <source>
        <dbReference type="ARBA" id="ARBA00022500"/>
    </source>
</evidence>
<evidence type="ECO:0000256" key="1">
    <source>
        <dbReference type="ARBA" id="ARBA00002254"/>
    </source>
</evidence>
<evidence type="ECO:0000256" key="8">
    <source>
        <dbReference type="ARBA" id="ARBA00022989"/>
    </source>
</evidence>
<gene>
    <name evidence="12" type="ORF">DI555_11635</name>
</gene>
<keyword evidence="9 10" id="KW-0472">Membrane</keyword>
<dbReference type="PANTHER" id="PTHR35091:SF2">
    <property type="entry name" value="FLAGELLAR PROTEIN FLIL"/>
    <property type="match status" value="1"/>
</dbReference>
<comment type="subcellular location">
    <subcellularLocation>
        <location evidence="10">Cell inner membrane</location>
    </subcellularLocation>
    <subcellularLocation>
        <location evidence="2">Cell membrane</location>
        <topology evidence="2">Single-pass membrane protein</topology>
    </subcellularLocation>
</comment>
<proteinExistence type="inferred from homology"/>
<dbReference type="InterPro" id="IPR005503">
    <property type="entry name" value="FliL"/>
</dbReference>
<comment type="similarity">
    <text evidence="3 10">Belongs to the FliL family.</text>
</comment>
<keyword evidence="12" id="KW-0282">Flagellum</keyword>
<keyword evidence="7 10" id="KW-0283">Flagellar rotation</keyword>
<evidence type="ECO:0000256" key="2">
    <source>
        <dbReference type="ARBA" id="ARBA00004162"/>
    </source>
</evidence>
<evidence type="ECO:0000313" key="13">
    <source>
        <dbReference type="Proteomes" id="UP000249082"/>
    </source>
</evidence>